<dbReference type="OrthoDB" id="9814800at2"/>
<protein>
    <submittedName>
        <fullName evidence="1">Uncharacterized protein</fullName>
    </submittedName>
</protein>
<dbReference type="RefSeq" id="WP_095979149.1">
    <property type="nucleotide sequence ID" value="NZ_CP022163.1"/>
</dbReference>
<dbReference type="Proteomes" id="UP000217289">
    <property type="component" value="Chromosome"/>
</dbReference>
<dbReference type="Gene3D" id="1.10.1130.10">
    <property type="entry name" value="Flavocytochrome C3, Chain A"/>
    <property type="match status" value="1"/>
</dbReference>
<dbReference type="SUPFAM" id="SSF48695">
    <property type="entry name" value="Multiheme cytochromes"/>
    <property type="match status" value="1"/>
</dbReference>
<gene>
    <name evidence="1" type="ORF">MEBOL_004193</name>
</gene>
<dbReference type="AlphaFoldDB" id="A0A250IHT6"/>
<keyword evidence="2" id="KW-1185">Reference proteome</keyword>
<evidence type="ECO:0000313" key="1">
    <source>
        <dbReference type="EMBL" id="ATB30732.1"/>
    </source>
</evidence>
<dbReference type="EMBL" id="CP022163">
    <property type="protein sequence ID" value="ATB30732.1"/>
    <property type="molecule type" value="Genomic_DNA"/>
</dbReference>
<evidence type="ECO:0000313" key="2">
    <source>
        <dbReference type="Proteomes" id="UP000217289"/>
    </source>
</evidence>
<accession>A0A250IHT6</accession>
<reference evidence="1 2" key="1">
    <citation type="submission" date="2017-06" db="EMBL/GenBank/DDBJ databases">
        <authorList>
            <person name="Kim H.J."/>
            <person name="Triplett B.A."/>
        </authorList>
    </citation>
    <scope>NUCLEOTIDE SEQUENCE [LARGE SCALE GENOMIC DNA]</scope>
    <source>
        <strain evidence="1 2">DSM 14713</strain>
    </source>
</reference>
<name>A0A250IHT6_9BACT</name>
<dbReference type="KEGG" id="mbd:MEBOL_004193"/>
<proteinExistence type="predicted"/>
<dbReference type="InterPro" id="IPR036280">
    <property type="entry name" value="Multihaem_cyt_sf"/>
</dbReference>
<organism evidence="1 2">
    <name type="scientific">Melittangium boletus DSM 14713</name>
    <dbReference type="NCBI Taxonomy" id="1294270"/>
    <lineage>
        <taxon>Bacteria</taxon>
        <taxon>Pseudomonadati</taxon>
        <taxon>Myxococcota</taxon>
        <taxon>Myxococcia</taxon>
        <taxon>Myxococcales</taxon>
        <taxon>Cystobacterineae</taxon>
        <taxon>Archangiaceae</taxon>
        <taxon>Melittangium</taxon>
    </lineage>
</organism>
<sequence>MQPGRHGKLWFAFAAAGAVSLALGLAVVSSTSVEKSTVKPGPVTQAQSDPNQGLLSAPYPVFPRGNSLMQSLTDESPEVKRFVDFYNGVSKVTIPPLDRDSLVALPNRYLDIAHNGLNVSSGDFNTSLVCQSCHDSDWKASGKDIGDMTFWSQRSVTEKYTEQSKSLAANWSLFGDWSASIKALAGRDPVFLAQVENTRSLSPHQPEQVDNLCLRCHSPMGQRQAEKNNLRFSHYMLYSTPPDSGYTHPFSSSGDPDSKYADPKYAVYGALGRDGVSCSACHSISPNGGLPWNGTDYSIFYGSDTQSIYGSGLSNRLKDLGDADMQPPPFPFTSSMNTRPGTVVAPDSDLNIAPMAAAGLSLETATTNDPNHNYLEDSTVCGSCHVVVLPKVPDQYSGSLTIQQAMSRGGYTRPASCPTTQTNFTGDFLTDPCVALAYEQTTYFEWLNSGFAPTTTCMTCHMPLQRLPSSGGGSDVAQVNEDVTKFYGNNTGLAPREYNRHTLLGINLFVHEMFQQFPDVLGIEYYLKTDSLIPPYLQDDSIRNQTGNLVSNPGAENGNAKGWVAKNSQIQAVKSAEVVKGTVIKPNHGQYFFAVGDGQSGGSVSLTFDVSQYGYGIDKGAGSVKATWGAASYCPTRDSCQALILSQDVGGGAQLVNNTPGQWTALAGDLALSPKTRSLTVTLQNGSWVDDLFLALRLPDGSVRVLQDAQRQYTVAKNLLNAEQSILDLAVNTSRGVFNPDTPAAQVRVSPPAVSGSDLKVDVTVTTNVGHKFPSGAGFRRAFLQLEVLDGVGNVLWASGQPNAWGAICDGVCKSDGSNYLSSEFTSDYTQLQPHHQVITKQSQAQIYELRVTDDYNKLTSTELQQFNPVKDNRILPYNWTAPSAQKGGQLLGLDLKQLALLTQPMSIVQGSNDTSLTSDPDYNADYAPGYDQLTYQIPLSEVVGWKSVRARVNYQTIPPFYLSARFKEALPVVNGKPATPGPAMSRLIYMTSRLNTQTGLRYTNSQNKQVDFVSNWTMVLSEWTQPAH</sequence>